<dbReference type="PANTHER" id="PTHR43674:SF2">
    <property type="entry name" value="BETA-UREIDOPROPIONASE"/>
    <property type="match status" value="1"/>
</dbReference>
<dbReference type="CDD" id="cd07570">
    <property type="entry name" value="GAT_Gln-NAD-synth"/>
    <property type="match status" value="1"/>
</dbReference>
<dbReference type="InterPro" id="IPR003010">
    <property type="entry name" value="C-N_Hydrolase"/>
</dbReference>
<reference evidence="3" key="1">
    <citation type="journal article" date="2020" name="mSystems">
        <title>Genome- and Community-Level Interaction Insights into Carbon Utilization and Element Cycling Functions of Hydrothermarchaeota in Hydrothermal Sediment.</title>
        <authorList>
            <person name="Zhou Z."/>
            <person name="Liu Y."/>
            <person name="Xu W."/>
            <person name="Pan J."/>
            <person name="Luo Z.H."/>
            <person name="Li M."/>
        </authorList>
    </citation>
    <scope>NUCLEOTIDE SEQUENCE [LARGE SCALE GENOMIC DNA]</scope>
    <source>
        <strain evidence="3">SpSt-695</strain>
    </source>
</reference>
<sequence>MRKVRVSLLQLSTRLGKIDENCEKILRGIEEARKEKAEIIVTPEIATLGYGSGDIYLDKVRENLEMVKKIKERVRDFYLILGYVEEDNKGFFYNSAALIYNGEIIGNYRKVQLVNYRLFDEKRYFKPGNSMPVFKTKFGKIGILICEDVWFPEPPRAMALRGAEVLFVIGASPFERKKDEIWINYLKQRVYDNILPIIFCNQAGCQDGIVYMGFSMYINARGEIVAQGKIAEEEIITFDVDLDEYKRSRRRDIRLREVRREIIEDLLRALEEMENERD</sequence>
<dbReference type="GO" id="GO:0050126">
    <property type="term" value="F:N-carbamoylputrescine amidase activity"/>
    <property type="evidence" value="ECO:0007669"/>
    <property type="project" value="TreeGrafter"/>
</dbReference>
<accession>A0A7V3ZTQ6</accession>
<dbReference type="InterPro" id="IPR036526">
    <property type="entry name" value="C-N_Hydrolase_sf"/>
</dbReference>
<dbReference type="PANTHER" id="PTHR43674">
    <property type="entry name" value="NITRILASE C965.09-RELATED"/>
    <property type="match status" value="1"/>
</dbReference>
<dbReference type="EMBL" id="DTDP01000180">
    <property type="protein sequence ID" value="HGK54147.1"/>
    <property type="molecule type" value="Genomic_DNA"/>
</dbReference>
<dbReference type="GO" id="GO:0033388">
    <property type="term" value="P:putrescine biosynthetic process from arginine"/>
    <property type="evidence" value="ECO:0007669"/>
    <property type="project" value="TreeGrafter"/>
</dbReference>
<dbReference type="PROSITE" id="PS50263">
    <property type="entry name" value="CN_HYDROLASE"/>
    <property type="match status" value="1"/>
</dbReference>
<protein>
    <recommendedName>
        <fullName evidence="2">CN hydrolase domain-containing protein</fullName>
    </recommendedName>
</protein>
<evidence type="ECO:0000259" key="2">
    <source>
        <dbReference type="PROSITE" id="PS50263"/>
    </source>
</evidence>
<evidence type="ECO:0000256" key="1">
    <source>
        <dbReference type="ARBA" id="ARBA00022801"/>
    </source>
</evidence>
<keyword evidence="1" id="KW-0378">Hydrolase</keyword>
<dbReference type="InterPro" id="IPR050345">
    <property type="entry name" value="Aliph_Amidase/BUP"/>
</dbReference>
<dbReference type="Gene3D" id="3.60.110.10">
    <property type="entry name" value="Carbon-nitrogen hydrolase"/>
    <property type="match status" value="1"/>
</dbReference>
<gene>
    <name evidence="3" type="ORF">ENU72_03895</name>
</gene>
<proteinExistence type="predicted"/>
<feature type="domain" description="CN hydrolase" evidence="2">
    <location>
        <begin position="4"/>
        <end position="242"/>
    </location>
</feature>
<name>A0A7V3ZTQ6_UNCW3</name>
<comment type="caution">
    <text evidence="3">The sequence shown here is derived from an EMBL/GenBank/DDBJ whole genome shotgun (WGS) entry which is preliminary data.</text>
</comment>
<dbReference type="SUPFAM" id="SSF56317">
    <property type="entry name" value="Carbon-nitrogen hydrolase"/>
    <property type="match status" value="1"/>
</dbReference>
<dbReference type="Pfam" id="PF00795">
    <property type="entry name" value="CN_hydrolase"/>
    <property type="match status" value="1"/>
</dbReference>
<organism evidence="3">
    <name type="scientific">candidate division WOR-3 bacterium</name>
    <dbReference type="NCBI Taxonomy" id="2052148"/>
    <lineage>
        <taxon>Bacteria</taxon>
        <taxon>Bacteria division WOR-3</taxon>
    </lineage>
</organism>
<dbReference type="AlphaFoldDB" id="A0A7V3ZTQ6"/>
<evidence type="ECO:0000313" key="3">
    <source>
        <dbReference type="EMBL" id="HGK54147.1"/>
    </source>
</evidence>